<keyword evidence="6 12" id="KW-0547">Nucleotide-binding</keyword>
<evidence type="ECO:0000256" key="3">
    <source>
        <dbReference type="ARBA" id="ARBA00022679"/>
    </source>
</evidence>
<name>A0AA35VGY6_LACSI</name>
<feature type="chain" id="PRO_5041396732" description="Protein kinase domain-containing protein" evidence="15">
    <location>
        <begin position="25"/>
        <end position="863"/>
    </location>
</feature>
<dbReference type="FunFam" id="2.60.120.430:FF:000003">
    <property type="entry name" value="FERONIA receptor-like kinase"/>
    <property type="match status" value="1"/>
</dbReference>
<dbReference type="GO" id="GO:0004674">
    <property type="term" value="F:protein serine/threonine kinase activity"/>
    <property type="evidence" value="ECO:0007669"/>
    <property type="project" value="UniProtKB-KW"/>
</dbReference>
<organism evidence="17 18">
    <name type="scientific">Lactuca saligna</name>
    <name type="common">Willowleaf lettuce</name>
    <dbReference type="NCBI Taxonomy" id="75948"/>
    <lineage>
        <taxon>Eukaryota</taxon>
        <taxon>Viridiplantae</taxon>
        <taxon>Streptophyta</taxon>
        <taxon>Embryophyta</taxon>
        <taxon>Tracheophyta</taxon>
        <taxon>Spermatophyta</taxon>
        <taxon>Magnoliopsida</taxon>
        <taxon>eudicotyledons</taxon>
        <taxon>Gunneridae</taxon>
        <taxon>Pentapetalae</taxon>
        <taxon>asterids</taxon>
        <taxon>campanulids</taxon>
        <taxon>Asterales</taxon>
        <taxon>Asteraceae</taxon>
        <taxon>Cichorioideae</taxon>
        <taxon>Cichorieae</taxon>
        <taxon>Lactucinae</taxon>
        <taxon>Lactuca</taxon>
    </lineage>
</organism>
<dbReference type="EMBL" id="OX465086">
    <property type="protein sequence ID" value="CAI9259618.1"/>
    <property type="molecule type" value="Genomic_DNA"/>
</dbReference>
<evidence type="ECO:0000256" key="1">
    <source>
        <dbReference type="ARBA" id="ARBA00004479"/>
    </source>
</evidence>
<dbReference type="Gene3D" id="3.30.200.20">
    <property type="entry name" value="Phosphorylase Kinase, domain 1"/>
    <property type="match status" value="1"/>
</dbReference>
<keyword evidence="10 14" id="KW-0472">Membrane</keyword>
<dbReference type="InterPro" id="IPR024788">
    <property type="entry name" value="Malectin-like_Carb-bd_dom"/>
</dbReference>
<keyword evidence="18" id="KW-1185">Reference proteome</keyword>
<dbReference type="GO" id="GO:0010038">
    <property type="term" value="P:response to metal ion"/>
    <property type="evidence" value="ECO:0007669"/>
    <property type="project" value="UniProtKB-ARBA"/>
</dbReference>
<comment type="subcellular location">
    <subcellularLocation>
        <location evidence="1">Membrane</location>
        <topology evidence="1">Single-pass type I membrane protein</topology>
    </subcellularLocation>
</comment>
<keyword evidence="11" id="KW-0325">Glycoprotein</keyword>
<dbReference type="PANTHER" id="PTHR34590:SF5">
    <property type="entry name" value="OS04G0586500 PROTEIN"/>
    <property type="match status" value="1"/>
</dbReference>
<feature type="binding site" evidence="12">
    <location>
        <position position="533"/>
    </location>
    <ligand>
        <name>ATP</name>
        <dbReference type="ChEBI" id="CHEBI:30616"/>
    </ligand>
</feature>
<dbReference type="FunFam" id="3.30.200.20:FF:000039">
    <property type="entry name" value="receptor-like protein kinase FERONIA"/>
    <property type="match status" value="1"/>
</dbReference>
<evidence type="ECO:0000259" key="16">
    <source>
        <dbReference type="PROSITE" id="PS50011"/>
    </source>
</evidence>
<evidence type="ECO:0000256" key="5">
    <source>
        <dbReference type="ARBA" id="ARBA00022729"/>
    </source>
</evidence>
<keyword evidence="9 14" id="KW-1133">Transmembrane helix</keyword>
<dbReference type="InterPro" id="IPR001245">
    <property type="entry name" value="Ser-Thr/Tyr_kinase_cat_dom"/>
</dbReference>
<keyword evidence="3" id="KW-0808">Transferase</keyword>
<evidence type="ECO:0000256" key="7">
    <source>
        <dbReference type="ARBA" id="ARBA00022777"/>
    </source>
</evidence>
<keyword evidence="8 12" id="KW-0067">ATP-binding</keyword>
<feature type="domain" description="Protein kinase" evidence="16">
    <location>
        <begin position="504"/>
        <end position="780"/>
    </location>
</feature>
<dbReference type="Gene3D" id="1.10.510.10">
    <property type="entry name" value="Transferase(Phosphotransferase) domain 1"/>
    <property type="match status" value="1"/>
</dbReference>
<dbReference type="PROSITE" id="PS50011">
    <property type="entry name" value="PROTEIN_KINASE_DOM"/>
    <property type="match status" value="1"/>
</dbReference>
<keyword evidence="5 15" id="KW-0732">Signal</keyword>
<evidence type="ECO:0000256" key="8">
    <source>
        <dbReference type="ARBA" id="ARBA00022840"/>
    </source>
</evidence>
<dbReference type="FunFam" id="1.10.510.10:FF:000252">
    <property type="entry name" value="Receptor-like protein kinase FERONIA"/>
    <property type="match status" value="1"/>
</dbReference>
<dbReference type="GO" id="GO:0016020">
    <property type="term" value="C:membrane"/>
    <property type="evidence" value="ECO:0007669"/>
    <property type="project" value="UniProtKB-SubCell"/>
</dbReference>
<reference evidence="17" key="1">
    <citation type="submission" date="2023-04" db="EMBL/GenBank/DDBJ databases">
        <authorList>
            <person name="Vijverberg K."/>
            <person name="Xiong W."/>
            <person name="Schranz E."/>
        </authorList>
    </citation>
    <scope>NUCLEOTIDE SEQUENCE</scope>
</reference>
<keyword evidence="7" id="KW-0418">Kinase</keyword>
<dbReference type="GO" id="GO:0005524">
    <property type="term" value="F:ATP binding"/>
    <property type="evidence" value="ECO:0007669"/>
    <property type="project" value="UniProtKB-UniRule"/>
</dbReference>
<dbReference type="SMART" id="SM00220">
    <property type="entry name" value="S_TKc"/>
    <property type="match status" value="1"/>
</dbReference>
<evidence type="ECO:0000313" key="17">
    <source>
        <dbReference type="EMBL" id="CAI9259618.1"/>
    </source>
</evidence>
<evidence type="ECO:0000256" key="9">
    <source>
        <dbReference type="ARBA" id="ARBA00022989"/>
    </source>
</evidence>
<evidence type="ECO:0000313" key="18">
    <source>
        <dbReference type="Proteomes" id="UP001177003"/>
    </source>
</evidence>
<evidence type="ECO:0000256" key="10">
    <source>
        <dbReference type="ARBA" id="ARBA00023136"/>
    </source>
</evidence>
<dbReference type="InterPro" id="IPR017441">
    <property type="entry name" value="Protein_kinase_ATP_BS"/>
</dbReference>
<sequence>MFTFPLPLFSFMLILFSTATTTTAQPYKPTDYFLLNCGGATTTSDRKWDTDERSKFLPSTTSFTSTPNNPNPSVPEIPYSTARIFNTSSFTYTFPVTNGPKFLRLYFYPATYSGYQANQSFFSVSSNGYTLLSNFSAFLTASYLETKLVGSPPIPNFIKEYLIYVSDTQSLNVTFTPSPNSYAFINGIEIVSLPENLYYKSKKMKYVGQTSGPMIKEDTGLENIYRLNVGGSQISPKNDTGMYRSWHQDDRYLFPVTALGKTPDYQSPIIYTADTPNYTAPELVYATQRSMGQLSELYNLTWLLEVDSGFYYMLRLHFCSIIEGYTRLGSAAFKIFINNQTAEEHVDLFYWTQGTGFPVFRDYVVFVYDFDGSGRKQDIWLALAPKLDARPQYSDAFLNGLEVFKLSMKGNLAGPNPELRPTPPPPSPPSPSREKRTLPYAAIIGGICGALVLMLLVLGFILFRRVKRSGDMSSDQQKSKDSGLPSGRCRRFTIQEVKDATREFDETRVIGRGGFGMVYIGYIDNDKTAVAIKRLNALSQQGFHEFQTEIGLLSKLRHVQLVSLIGYCDEEGEMVLVYDYMSNGTLQDHLYKGKNPNLPWKQRLEICIGAAKGLHYLHTGANRAIIHRDVKSTNILLDENFVAKVADFGLSKLGPKEKGVDYVNTAVKGTLGYMDPEYYKYQQLTEKSDVYSFGAVLLEVLCSRPVIITRGVPDEEMNLAEWGRKNYGKGTLHEIVDKRIRDEIAPNCLMKFGEVANSCLRMKGSKRPKMDEVVWRLEFALQLQEAAEKIDGEVSGDMKGGSGMSGNQEFMFPVKEEDVSVVEEYEYNYDLEGTSTGVGIQHELTSTDGSSHEVFVSEKVLPR</sequence>
<keyword evidence="2" id="KW-0723">Serine/threonine-protein kinase</keyword>
<feature type="compositionally biased region" description="Pro residues" evidence="13">
    <location>
        <begin position="418"/>
        <end position="431"/>
    </location>
</feature>
<feature type="signal peptide" evidence="15">
    <location>
        <begin position="1"/>
        <end position="24"/>
    </location>
</feature>
<dbReference type="PROSITE" id="PS00107">
    <property type="entry name" value="PROTEIN_KINASE_ATP"/>
    <property type="match status" value="1"/>
</dbReference>
<dbReference type="SUPFAM" id="SSF56112">
    <property type="entry name" value="Protein kinase-like (PK-like)"/>
    <property type="match status" value="1"/>
</dbReference>
<dbReference type="InterPro" id="IPR045272">
    <property type="entry name" value="ANXUR1/2-like"/>
</dbReference>
<feature type="transmembrane region" description="Helical" evidence="14">
    <location>
        <begin position="438"/>
        <end position="463"/>
    </location>
</feature>
<dbReference type="InterPro" id="IPR008271">
    <property type="entry name" value="Ser/Thr_kinase_AS"/>
</dbReference>
<gene>
    <name evidence="17" type="ORF">LSALG_LOCUS498</name>
</gene>
<dbReference type="Proteomes" id="UP001177003">
    <property type="component" value="Chromosome 0"/>
</dbReference>
<dbReference type="Pfam" id="PF12819">
    <property type="entry name" value="Malectin_like"/>
    <property type="match status" value="1"/>
</dbReference>
<evidence type="ECO:0000256" key="13">
    <source>
        <dbReference type="SAM" id="MobiDB-lite"/>
    </source>
</evidence>
<dbReference type="FunFam" id="2.60.120.430:FF:000007">
    <property type="entry name" value="FERONIA receptor-like kinase"/>
    <property type="match status" value="1"/>
</dbReference>
<protein>
    <recommendedName>
        <fullName evidence="16">Protein kinase domain-containing protein</fullName>
    </recommendedName>
</protein>
<proteinExistence type="predicted"/>
<dbReference type="Pfam" id="PF07714">
    <property type="entry name" value="PK_Tyr_Ser-Thr"/>
    <property type="match status" value="1"/>
</dbReference>
<keyword evidence="4 14" id="KW-0812">Transmembrane</keyword>
<evidence type="ECO:0000256" key="2">
    <source>
        <dbReference type="ARBA" id="ARBA00022527"/>
    </source>
</evidence>
<dbReference type="InterPro" id="IPR011009">
    <property type="entry name" value="Kinase-like_dom_sf"/>
</dbReference>
<dbReference type="Gene3D" id="2.60.120.430">
    <property type="entry name" value="Galactose-binding lectin"/>
    <property type="match status" value="2"/>
</dbReference>
<dbReference type="CDD" id="cd14066">
    <property type="entry name" value="STKc_IRAK"/>
    <property type="match status" value="1"/>
</dbReference>
<evidence type="ECO:0000256" key="14">
    <source>
        <dbReference type="SAM" id="Phobius"/>
    </source>
</evidence>
<feature type="region of interest" description="Disordered" evidence="13">
    <location>
        <begin position="414"/>
        <end position="434"/>
    </location>
</feature>
<dbReference type="AlphaFoldDB" id="A0AA35VGY6"/>
<evidence type="ECO:0000256" key="4">
    <source>
        <dbReference type="ARBA" id="ARBA00022692"/>
    </source>
</evidence>
<dbReference type="PROSITE" id="PS00108">
    <property type="entry name" value="PROTEIN_KINASE_ST"/>
    <property type="match status" value="1"/>
</dbReference>
<accession>A0AA35VGY6</accession>
<evidence type="ECO:0000256" key="6">
    <source>
        <dbReference type="ARBA" id="ARBA00022741"/>
    </source>
</evidence>
<evidence type="ECO:0000256" key="12">
    <source>
        <dbReference type="PROSITE-ProRule" id="PRU10141"/>
    </source>
</evidence>
<evidence type="ECO:0000256" key="11">
    <source>
        <dbReference type="ARBA" id="ARBA00023180"/>
    </source>
</evidence>
<dbReference type="GO" id="GO:0004714">
    <property type="term" value="F:transmembrane receptor protein tyrosine kinase activity"/>
    <property type="evidence" value="ECO:0007669"/>
    <property type="project" value="InterPro"/>
</dbReference>
<dbReference type="InterPro" id="IPR000719">
    <property type="entry name" value="Prot_kinase_dom"/>
</dbReference>
<dbReference type="PANTHER" id="PTHR34590">
    <property type="entry name" value="OS03G0124300 PROTEIN-RELATED"/>
    <property type="match status" value="1"/>
</dbReference>
<evidence type="ECO:0000256" key="15">
    <source>
        <dbReference type="SAM" id="SignalP"/>
    </source>
</evidence>